<reference evidence="3 4" key="1">
    <citation type="submission" date="2020-08" db="EMBL/GenBank/DDBJ databases">
        <title>Genomic Encyclopedia of Type Strains, Phase IV (KMG-IV): sequencing the most valuable type-strain genomes for metagenomic binning, comparative biology and taxonomic classification.</title>
        <authorList>
            <person name="Goeker M."/>
        </authorList>
    </citation>
    <scope>NUCLEOTIDE SEQUENCE [LARGE SCALE GENOMIC DNA]</scope>
    <source>
        <strain evidence="3 4">DSM 24163</strain>
    </source>
</reference>
<keyword evidence="1" id="KW-1133">Transmembrane helix</keyword>
<dbReference type="SUPFAM" id="SSF52833">
    <property type="entry name" value="Thioredoxin-like"/>
    <property type="match status" value="1"/>
</dbReference>
<feature type="domain" description="Glutaredoxin" evidence="2">
    <location>
        <begin position="55"/>
        <end position="109"/>
    </location>
</feature>
<protein>
    <submittedName>
        <fullName evidence="3">Glutaredoxin</fullName>
    </submittedName>
</protein>
<dbReference type="InterPro" id="IPR002109">
    <property type="entry name" value="Glutaredoxin"/>
</dbReference>
<evidence type="ECO:0000256" key="1">
    <source>
        <dbReference type="SAM" id="Phobius"/>
    </source>
</evidence>
<evidence type="ECO:0000259" key="2">
    <source>
        <dbReference type="Pfam" id="PF00462"/>
    </source>
</evidence>
<accession>A0A7W8D9V8</accession>
<dbReference type="RefSeq" id="WP_183961353.1">
    <property type="nucleotide sequence ID" value="NZ_JACHHP010000004.1"/>
</dbReference>
<keyword evidence="1" id="KW-0812">Transmembrane</keyword>
<dbReference type="InterPro" id="IPR036249">
    <property type="entry name" value="Thioredoxin-like_sf"/>
</dbReference>
<organism evidence="3 4">
    <name type="scientific">Chiayiivirga flava</name>
    <dbReference type="NCBI Taxonomy" id="659595"/>
    <lineage>
        <taxon>Bacteria</taxon>
        <taxon>Pseudomonadati</taxon>
        <taxon>Pseudomonadota</taxon>
        <taxon>Gammaproteobacteria</taxon>
        <taxon>Lysobacterales</taxon>
        <taxon>Lysobacteraceae</taxon>
        <taxon>Chiayiivirga</taxon>
    </lineage>
</organism>
<keyword evidence="4" id="KW-1185">Reference proteome</keyword>
<dbReference type="PROSITE" id="PS51354">
    <property type="entry name" value="GLUTAREDOXIN_2"/>
    <property type="match status" value="1"/>
</dbReference>
<keyword evidence="1" id="KW-0472">Membrane</keyword>
<evidence type="ECO:0000313" key="3">
    <source>
        <dbReference type="EMBL" id="MBB5208803.1"/>
    </source>
</evidence>
<gene>
    <name evidence="3" type="ORF">HNQ52_002353</name>
</gene>
<feature type="transmembrane region" description="Helical" evidence="1">
    <location>
        <begin position="44"/>
        <end position="66"/>
    </location>
</feature>
<dbReference type="Proteomes" id="UP000521199">
    <property type="component" value="Unassembled WGS sequence"/>
</dbReference>
<name>A0A7W8D9V8_9GAMM</name>
<dbReference type="Pfam" id="PF00462">
    <property type="entry name" value="Glutaredoxin"/>
    <property type="match status" value="1"/>
</dbReference>
<dbReference type="CDD" id="cd02976">
    <property type="entry name" value="NrdH"/>
    <property type="match status" value="1"/>
</dbReference>
<dbReference type="Gene3D" id="3.40.30.10">
    <property type="entry name" value="Glutaredoxin"/>
    <property type="match status" value="1"/>
</dbReference>
<evidence type="ECO:0000313" key="4">
    <source>
        <dbReference type="Proteomes" id="UP000521199"/>
    </source>
</evidence>
<proteinExistence type="predicted"/>
<comment type="caution">
    <text evidence="3">The sequence shown here is derived from an EMBL/GenBank/DDBJ whole genome shotgun (WGS) entry which is preliminary data.</text>
</comment>
<sequence>MIKRVIWIVVVCALVPLAGFVAGSGVLRATQWLTQEPPRRDGDFAALVAAVGSPVVLLSTSTCPWCERTRQWLRANRVAYRDCVVDRDPYAAGVLRTLRSDSVPQLVTAQSVVVGYDPDLFAALVPRDPATPMEPAAVATSDGLRCAAPEPAPTTH</sequence>
<dbReference type="EMBL" id="JACHHP010000004">
    <property type="protein sequence ID" value="MBB5208803.1"/>
    <property type="molecule type" value="Genomic_DNA"/>
</dbReference>
<dbReference type="AlphaFoldDB" id="A0A7W8D9V8"/>